<accession>A0A4S2HFZ8</accession>
<comment type="caution">
    <text evidence="1">The sequence shown here is derived from an EMBL/GenBank/DDBJ whole genome shotgun (WGS) entry which is preliminary data.</text>
</comment>
<dbReference type="InterPro" id="IPR007715">
    <property type="entry name" value="Coq4"/>
</dbReference>
<gene>
    <name evidence="1" type="ORF">E5162_05635</name>
</gene>
<dbReference type="AlphaFoldDB" id="A0A4S2HFZ8"/>
<protein>
    <recommendedName>
        <fullName evidence="3">Ubiquinone biosynthesis protein</fullName>
    </recommendedName>
</protein>
<dbReference type="GO" id="GO:0006744">
    <property type="term" value="P:ubiquinone biosynthetic process"/>
    <property type="evidence" value="ECO:0007669"/>
    <property type="project" value="InterPro"/>
</dbReference>
<dbReference type="Pfam" id="PF05019">
    <property type="entry name" value="Coq4"/>
    <property type="match status" value="1"/>
</dbReference>
<sequence length="267" mass="30043">MFEVSMSAPARFDSHSVYTPDFPHGPVRPFRAWKAFWGLVGDRDDTRFVFDFFQAVNGKTAGPYFRRYLASEFGQKTLADPEYIDTLLLDRRRLEAAGPDSVAAAYLHYLDSEGLHPLGVHDAAVASAPELYARMDRDYPEYSVMRRSTSILHDLYHVLTGYGRDPLGEAVLLVFSGVQSGNRGATWLGHLAGLRIRSEMRSWPVGKMMRNTTRMAREADDLGLTDPASYLHLPLDEARARFNLKPDPVYRHLRDTYTGPEPVSGAS</sequence>
<name>A0A4S2HFZ8_9PROT</name>
<evidence type="ECO:0000313" key="2">
    <source>
        <dbReference type="Proteomes" id="UP000305451"/>
    </source>
</evidence>
<dbReference type="EMBL" id="SRXV01000001">
    <property type="protein sequence ID" value="TGY94748.1"/>
    <property type="molecule type" value="Genomic_DNA"/>
</dbReference>
<proteinExistence type="predicted"/>
<organism evidence="1 2">
    <name type="scientific">Marinicauda pacifica</name>
    <dbReference type="NCBI Taxonomy" id="1133559"/>
    <lineage>
        <taxon>Bacteria</taxon>
        <taxon>Pseudomonadati</taxon>
        <taxon>Pseudomonadota</taxon>
        <taxon>Alphaproteobacteria</taxon>
        <taxon>Maricaulales</taxon>
        <taxon>Maricaulaceae</taxon>
        <taxon>Marinicauda</taxon>
    </lineage>
</organism>
<evidence type="ECO:0008006" key="3">
    <source>
        <dbReference type="Google" id="ProtNLM"/>
    </source>
</evidence>
<reference evidence="1 2" key="1">
    <citation type="journal article" date="2013" name="Int. J. Syst. Evol. Microbiol.">
        <title>Marinicauda pacifica gen. nov., sp. nov., a prosthecate alphaproteobacterium of the family Hyphomonadaceae isolated from deep seawater.</title>
        <authorList>
            <person name="Zhang X.Y."/>
            <person name="Li G.W."/>
            <person name="Wang C.S."/>
            <person name="Zhang Y.J."/>
            <person name="Xu X.W."/>
            <person name="Li H."/>
            <person name="Liu A."/>
            <person name="Liu C."/>
            <person name="Xie B.B."/>
            <person name="Qin Q.L."/>
            <person name="Xu Z."/>
            <person name="Chen X.L."/>
            <person name="Zhou B.C."/>
            <person name="Zhang Y.Z."/>
        </authorList>
    </citation>
    <scope>NUCLEOTIDE SEQUENCE [LARGE SCALE GENOMIC DNA]</scope>
    <source>
        <strain evidence="1 2">P-1 km-3</strain>
    </source>
</reference>
<evidence type="ECO:0000313" key="1">
    <source>
        <dbReference type="EMBL" id="TGY94748.1"/>
    </source>
</evidence>
<keyword evidence="2" id="KW-1185">Reference proteome</keyword>
<dbReference type="Proteomes" id="UP000305451">
    <property type="component" value="Unassembled WGS sequence"/>
</dbReference>